<organism evidence="7 8">
    <name type="scientific">Penaeus vannamei</name>
    <name type="common">Whiteleg shrimp</name>
    <name type="synonym">Litopenaeus vannamei</name>
    <dbReference type="NCBI Taxonomy" id="6689"/>
    <lineage>
        <taxon>Eukaryota</taxon>
        <taxon>Metazoa</taxon>
        <taxon>Ecdysozoa</taxon>
        <taxon>Arthropoda</taxon>
        <taxon>Crustacea</taxon>
        <taxon>Multicrustacea</taxon>
        <taxon>Malacostraca</taxon>
        <taxon>Eumalacostraca</taxon>
        <taxon>Eucarida</taxon>
        <taxon>Decapoda</taxon>
        <taxon>Dendrobranchiata</taxon>
        <taxon>Penaeoidea</taxon>
        <taxon>Penaeidae</taxon>
        <taxon>Penaeus</taxon>
    </lineage>
</organism>
<dbReference type="SUPFAM" id="SSF160374">
    <property type="entry name" value="RplX-like"/>
    <property type="match status" value="1"/>
</dbReference>
<keyword evidence="3" id="KW-0687">Ribonucleoprotein</keyword>
<evidence type="ECO:0000256" key="5">
    <source>
        <dbReference type="ARBA" id="ARBA00035392"/>
    </source>
</evidence>
<dbReference type="Proteomes" id="UP000283509">
    <property type="component" value="Unassembled WGS sequence"/>
</dbReference>
<reference evidence="7 8" key="1">
    <citation type="submission" date="2018-04" db="EMBL/GenBank/DDBJ databases">
        <authorList>
            <person name="Zhang X."/>
            <person name="Yuan J."/>
            <person name="Li F."/>
            <person name="Xiang J."/>
        </authorList>
    </citation>
    <scope>NUCLEOTIDE SEQUENCE [LARGE SCALE GENOMIC DNA]</scope>
    <source>
        <tissue evidence="7">Muscle</tissue>
    </source>
</reference>
<dbReference type="InterPro" id="IPR023573">
    <property type="entry name" value="Ribosomal_eL20_dom"/>
</dbReference>
<proteinExistence type="inferred from homology"/>
<dbReference type="InterPro" id="IPR028877">
    <property type="entry name" value="Ribosomal_eL20"/>
</dbReference>
<keyword evidence="8" id="KW-1185">Reference proteome</keyword>
<dbReference type="STRING" id="6689.A0A423T897"/>
<accession>A0A423T897</accession>
<evidence type="ECO:0000313" key="7">
    <source>
        <dbReference type="EMBL" id="ROT72679.1"/>
    </source>
</evidence>
<dbReference type="Pfam" id="PF01775">
    <property type="entry name" value="Ribosomal_L18A"/>
    <property type="match status" value="1"/>
</dbReference>
<evidence type="ECO:0000256" key="2">
    <source>
        <dbReference type="ARBA" id="ARBA00022980"/>
    </source>
</evidence>
<dbReference type="EMBL" id="QCYY01002123">
    <property type="protein sequence ID" value="ROT72679.1"/>
    <property type="molecule type" value="Genomic_DNA"/>
</dbReference>
<dbReference type="InterPro" id="IPR021138">
    <property type="entry name" value="Ribosomal_eL20_eukaryotes"/>
</dbReference>
<dbReference type="GO" id="GO:0005840">
    <property type="term" value="C:ribosome"/>
    <property type="evidence" value="ECO:0007669"/>
    <property type="project" value="UniProtKB-KW"/>
</dbReference>
<evidence type="ECO:0000259" key="6">
    <source>
        <dbReference type="Pfam" id="PF01775"/>
    </source>
</evidence>
<dbReference type="HAMAP" id="MF_00273">
    <property type="entry name" value="Ribosomal_eL20"/>
    <property type="match status" value="1"/>
</dbReference>
<dbReference type="GO" id="GO:1990904">
    <property type="term" value="C:ribonucleoprotein complex"/>
    <property type="evidence" value="ECO:0007669"/>
    <property type="project" value="UniProtKB-KW"/>
</dbReference>
<evidence type="ECO:0000256" key="1">
    <source>
        <dbReference type="ARBA" id="ARBA00009362"/>
    </source>
</evidence>
<dbReference type="OrthoDB" id="1294322at2759"/>
<dbReference type="GO" id="GO:0003735">
    <property type="term" value="F:structural constituent of ribosome"/>
    <property type="evidence" value="ECO:0007669"/>
    <property type="project" value="InterPro"/>
</dbReference>
<feature type="domain" description="Large ribosomal subunit protein eL20" evidence="6">
    <location>
        <begin position="45"/>
        <end position="168"/>
    </location>
</feature>
<protein>
    <recommendedName>
        <fullName evidence="4">Large ribosomal subunit protein eL20</fullName>
    </recommendedName>
    <alternativeName>
        <fullName evidence="5">60S ribosomal protein L18a</fullName>
    </alternativeName>
</protein>
<dbReference type="FunFam" id="3.10.20.10:FF:000002">
    <property type="entry name" value="60S ribosomal protein L18a"/>
    <property type="match status" value="1"/>
</dbReference>
<dbReference type="Gene3D" id="3.10.20.10">
    <property type="match status" value="2"/>
</dbReference>
<comment type="similarity">
    <text evidence="1">Belongs to the eukaryotic ribosomal protein eL20 family.</text>
</comment>
<comment type="caution">
    <text evidence="7">The sequence shown here is derived from an EMBL/GenBank/DDBJ whole genome shotgun (WGS) entry which is preliminary data.</text>
</comment>
<dbReference type="GO" id="GO:0006412">
    <property type="term" value="P:translation"/>
    <property type="evidence" value="ECO:0007669"/>
    <property type="project" value="InterPro"/>
</dbReference>
<evidence type="ECO:0000313" key="8">
    <source>
        <dbReference type="Proteomes" id="UP000283509"/>
    </source>
</evidence>
<name>A0A423T897_PENVA</name>
<evidence type="ECO:0000256" key="3">
    <source>
        <dbReference type="ARBA" id="ARBA00023274"/>
    </source>
</evidence>
<dbReference type="FunFam" id="3.10.20.10:FF:000001">
    <property type="entry name" value="60S ribosomal protein L18a"/>
    <property type="match status" value="1"/>
</dbReference>
<gene>
    <name evidence="7" type="ORF">C7M84_008934</name>
</gene>
<reference evidence="7 8" key="2">
    <citation type="submission" date="2019-01" db="EMBL/GenBank/DDBJ databases">
        <title>The decoding of complex shrimp genome reveals the adaptation for benthos swimmer, frequently molting mechanism and breeding impact on genome.</title>
        <authorList>
            <person name="Sun Y."/>
            <person name="Gao Y."/>
            <person name="Yu Y."/>
        </authorList>
    </citation>
    <scope>NUCLEOTIDE SEQUENCE [LARGE SCALE GENOMIC DNA]</scope>
    <source>
        <tissue evidence="7">Muscle</tissue>
    </source>
</reference>
<dbReference type="AlphaFoldDB" id="A0A423T897"/>
<evidence type="ECO:0000256" key="4">
    <source>
        <dbReference type="ARBA" id="ARBA00035220"/>
    </source>
</evidence>
<dbReference type="PANTHER" id="PTHR10052">
    <property type="entry name" value="60S RIBOSOMAL PROTEIN L18A"/>
    <property type="match status" value="1"/>
</dbReference>
<sequence>MAEFSVWNNETVLSPPGFTSSSSDSKTFLISLRRHTVNMKASGTLKEYSVIGRKLPSELVPNPQLYKMRIFAPDVVTAKSRFWYFLSKLKKMKKASGEIVSITQVTERKPNVIKNFGIWLRYDSRSGTHNMYREYRDLTVSGAVTQCYRDMGSRHRARAHSVQIMRVERVASNKCRRPAIVQYHNSKIKFPFLPHSKRKNMKMDRITPKIPMIPTY</sequence>
<keyword evidence="2 7" id="KW-0689">Ribosomal protein</keyword>